<protein>
    <recommendedName>
        <fullName evidence="1">Baseplate protein J-like barrel domain-containing protein</fullName>
    </recommendedName>
</protein>
<evidence type="ECO:0000313" key="2">
    <source>
        <dbReference type="EMBL" id="PPQ34332.1"/>
    </source>
</evidence>
<gene>
    <name evidence="2" type="ORF">CCS01_11210</name>
</gene>
<feature type="domain" description="Baseplate protein J-like barrel" evidence="1">
    <location>
        <begin position="91"/>
        <end position="188"/>
    </location>
</feature>
<organism evidence="2 3">
    <name type="scientific">Rhodopila globiformis</name>
    <name type="common">Rhodopseudomonas globiformis</name>
    <dbReference type="NCBI Taxonomy" id="1071"/>
    <lineage>
        <taxon>Bacteria</taxon>
        <taxon>Pseudomonadati</taxon>
        <taxon>Pseudomonadota</taxon>
        <taxon>Alphaproteobacteria</taxon>
        <taxon>Acetobacterales</taxon>
        <taxon>Acetobacteraceae</taxon>
        <taxon>Rhodopila</taxon>
    </lineage>
</organism>
<dbReference type="InterPro" id="IPR006949">
    <property type="entry name" value="Barrel_Baseplate_J-like"/>
</dbReference>
<reference evidence="2 3" key="1">
    <citation type="journal article" date="2018" name="Arch. Microbiol.">
        <title>New insights into the metabolic potential of the phototrophic purple bacterium Rhodopila globiformis DSM 161(T) from its draft genome sequence and evidence for a vanadium-dependent nitrogenase.</title>
        <authorList>
            <person name="Imhoff J.F."/>
            <person name="Rahn T."/>
            <person name="Kunzel S."/>
            <person name="Neulinger S.C."/>
        </authorList>
    </citation>
    <scope>NUCLEOTIDE SEQUENCE [LARGE SCALE GENOMIC DNA]</scope>
    <source>
        <strain evidence="2 3">DSM 161</strain>
    </source>
</reference>
<proteinExistence type="predicted"/>
<comment type="caution">
    <text evidence="2">The sequence shown here is derived from an EMBL/GenBank/DDBJ whole genome shotgun (WGS) entry which is preliminary data.</text>
</comment>
<dbReference type="AlphaFoldDB" id="A0A2S6NI86"/>
<keyword evidence="3" id="KW-1185">Reference proteome</keyword>
<name>A0A2S6NI86_RHOGL</name>
<dbReference type="Pfam" id="PF04865">
    <property type="entry name" value="Baseplate_J"/>
    <property type="match status" value="1"/>
</dbReference>
<dbReference type="RefSeq" id="WP_104518939.1">
    <property type="nucleotide sequence ID" value="NZ_NHRY01000114.1"/>
</dbReference>
<dbReference type="PANTHER" id="PTHR37829">
    <property type="entry name" value="PHAGE-LIKE ELEMENT PBSX PROTEIN XKDT"/>
    <property type="match status" value="1"/>
</dbReference>
<dbReference type="InterPro" id="IPR052399">
    <property type="entry name" value="Phage_Baseplate_Assmbl_Protein"/>
</dbReference>
<dbReference type="Proteomes" id="UP000239724">
    <property type="component" value="Unassembled WGS sequence"/>
</dbReference>
<sequence length="378" mass="39125">MNLSLKTFALLIEDMGAALQSSATVLIDVSVGSVIRAIFEANASVALWMQWLILQVLQTTRAATSNGADLDSWMQDFCLTRLPASPSSGTVLFSRFANSLPALVPVGSVVKTTDGALSFAVSEDDTSSIWSASQSGYVIPSGVSNAILPVTCTSSGAAGNVLAGAISIIAASLPGIDCVTNANPFVNGVDAESDEAFRLRFQNYLGSRSRATLAAITNAVANVQQGLDVLIQENIAADGSARLGCFVVTVDDGSGHPSANLLTVVASAVDAVRPIGTTFFVLPPTVMVANVTLCITLRQSNDSTTYLSQVQALVADYLNKLTIGRVASITRVARSAYMANPNIDNVSGVLLNGLPSDIVPPARTVIRAGTVTVTVNGG</sequence>
<dbReference type="PANTHER" id="PTHR37829:SF3">
    <property type="entry name" value="PROTEIN JAYE-RELATED"/>
    <property type="match status" value="1"/>
</dbReference>
<dbReference type="OrthoDB" id="7012887at2"/>
<accession>A0A2S6NI86</accession>
<dbReference type="EMBL" id="NHRY01000114">
    <property type="protein sequence ID" value="PPQ34332.1"/>
    <property type="molecule type" value="Genomic_DNA"/>
</dbReference>
<evidence type="ECO:0000313" key="3">
    <source>
        <dbReference type="Proteomes" id="UP000239724"/>
    </source>
</evidence>
<evidence type="ECO:0000259" key="1">
    <source>
        <dbReference type="Pfam" id="PF04865"/>
    </source>
</evidence>